<organism evidence="9">
    <name type="scientific">bacterium enrichment culture clone MC3F</name>
    <dbReference type="NCBI Taxonomy" id="1236690"/>
    <lineage>
        <taxon>Bacteria</taxon>
        <taxon>environmental samples</taxon>
    </lineage>
</organism>
<evidence type="ECO:0000256" key="1">
    <source>
        <dbReference type="ARBA" id="ARBA00022801"/>
    </source>
</evidence>
<name>K0H4D9_9BACT</name>
<evidence type="ECO:0000256" key="6">
    <source>
        <dbReference type="RuleBase" id="RU361174"/>
    </source>
</evidence>
<dbReference type="InterPro" id="IPR001000">
    <property type="entry name" value="GH10_dom"/>
</dbReference>
<comment type="similarity">
    <text evidence="6">Belongs to the glycosyl hydrolase 10 (cellulase F) family.</text>
</comment>
<evidence type="ECO:0000313" key="9">
    <source>
        <dbReference type="EMBL" id="AFU34339.1"/>
    </source>
</evidence>
<dbReference type="Gene3D" id="3.20.20.80">
    <property type="entry name" value="Glycosidases"/>
    <property type="match status" value="1"/>
</dbReference>
<accession>K0H4D9</accession>
<evidence type="ECO:0000256" key="2">
    <source>
        <dbReference type="ARBA" id="ARBA00023277"/>
    </source>
</evidence>
<keyword evidence="1 6" id="KW-0378">Hydrolase</keyword>
<proteinExistence type="inferred from homology"/>
<dbReference type="PROSITE" id="PS00591">
    <property type="entry name" value="GH10_1"/>
    <property type="match status" value="1"/>
</dbReference>
<evidence type="ECO:0000259" key="8">
    <source>
        <dbReference type="PROSITE" id="PS51760"/>
    </source>
</evidence>
<dbReference type="PROSITE" id="PS51760">
    <property type="entry name" value="GH10_2"/>
    <property type="match status" value="1"/>
</dbReference>
<dbReference type="EC" id="3.2.1.8" evidence="6"/>
<keyword evidence="7" id="KW-0732">Signal</keyword>
<dbReference type="EMBL" id="JX455051">
    <property type="protein sequence ID" value="AFU34339.1"/>
    <property type="molecule type" value="Genomic_DNA"/>
</dbReference>
<keyword evidence="9" id="KW-0858">Xylan degradation</keyword>
<feature type="active site" description="Nucleophile" evidence="5">
    <location>
        <position position="448"/>
    </location>
</feature>
<keyword evidence="3 6" id="KW-0326">Glycosidase</keyword>
<protein>
    <recommendedName>
        <fullName evidence="6">Beta-xylanase</fullName>
        <ecNumber evidence="6">3.2.1.8</ecNumber>
    </recommendedName>
</protein>
<feature type="chain" id="PRO_5003834415" description="Beta-xylanase" evidence="7">
    <location>
        <begin position="35"/>
        <end position="528"/>
    </location>
</feature>
<gene>
    <name evidence="9" type="primary">xyn3F</name>
</gene>
<evidence type="ECO:0000256" key="5">
    <source>
        <dbReference type="PROSITE-ProRule" id="PRU10061"/>
    </source>
</evidence>
<keyword evidence="4 6" id="KW-0624">Polysaccharide degradation</keyword>
<evidence type="ECO:0000256" key="7">
    <source>
        <dbReference type="SAM" id="SignalP"/>
    </source>
</evidence>
<dbReference type="PRINTS" id="PR00134">
    <property type="entry name" value="GLHYDRLASE10"/>
</dbReference>
<evidence type="ECO:0000256" key="3">
    <source>
        <dbReference type="ARBA" id="ARBA00023295"/>
    </source>
</evidence>
<keyword evidence="2 6" id="KW-0119">Carbohydrate metabolism</keyword>
<dbReference type="GO" id="GO:0045493">
    <property type="term" value="P:xylan catabolic process"/>
    <property type="evidence" value="ECO:0007669"/>
    <property type="project" value="UniProtKB-KW"/>
</dbReference>
<dbReference type="GO" id="GO:0031176">
    <property type="term" value="F:endo-1,4-beta-xylanase activity"/>
    <property type="evidence" value="ECO:0007669"/>
    <property type="project" value="UniProtKB-EC"/>
</dbReference>
<evidence type="ECO:0000256" key="4">
    <source>
        <dbReference type="ARBA" id="ARBA00023326"/>
    </source>
</evidence>
<feature type="domain" description="GH10" evidence="8">
    <location>
        <begin position="176"/>
        <end position="519"/>
    </location>
</feature>
<feature type="signal peptide" evidence="7">
    <location>
        <begin position="1"/>
        <end position="34"/>
    </location>
</feature>
<comment type="catalytic activity">
    <reaction evidence="6">
        <text>Endohydrolysis of (1-&gt;4)-beta-D-xylosidic linkages in xylans.</text>
        <dbReference type="EC" id="3.2.1.8"/>
    </reaction>
</comment>
<sequence length="528" mass="58718">MLHKRVGKQRKKLSLAVTFLLLFFTAVQTVPVKAATEKYYNFNNLTYQSAWGASYYVNGGSAYISFEGQYREIKFRLPETLDMSQCTNVTFNASSPNGQIAFKLYDTAGNQAAVKYNFNSSTSDVSFAPNTSAKVNSIGIMAQGTHWYSAVVNSVRFTMNDGGGSNPGTTDGTLLNTHGKTLKYSGAAVNYSQLRDANTLNVIKSQYNSITLENEMKPDAILGYSPNLISVSQAKNNGYYIPSNYNESTVPVLNFSTMDAVLRICYENGLKLRAHTLVWHAQTPDWFFRTGYSSNGAYVSQSVMDARMEFFIKTYMNHVYLGNYGSVVYAWDVVNEYLHAGSSGGWARVYGSNLGTSPSYVKKAFQYAYDCLSYFGLTNSVSLFYNDYNTYEVTDQIISLVNFINSDRKICNGVGMQSHLATSYPSVNSYKNAMQRFLNAGLEVQVTELDVTNNNANDQANYVYNLMSAILSLKKAGGNITGITWWGLYDSVSWRASQNPLLFSNLTTPKASYYSALRAYTDAGYTIQ</sequence>
<reference evidence="9" key="1">
    <citation type="journal article" date="2012" name="J. Microbiol. Biotechnol.">
        <title>Alkaliphilic endoxylanase from lignocellulolytic microbial consortium metagenome for biobleaching of eucalyptus pulp.</title>
        <authorList>
            <person name="Weerachavangkul C."/>
            <person name="Laothanachareon T."/>
            <person name="Boonyapakron K."/>
            <person name="Wongwilaiwalin S."/>
            <person name="Nimchua T."/>
            <person name="Eurwilaichitr L."/>
            <person name="Pootanakit K."/>
            <person name="Igarashi Y."/>
            <person name="Champreda V."/>
        </authorList>
    </citation>
    <scope>NUCLEOTIDE SEQUENCE</scope>
</reference>
<dbReference type="InterPro" id="IPR017853">
    <property type="entry name" value="GH"/>
</dbReference>
<dbReference type="CDD" id="cd20907">
    <property type="entry name" value="CBM86"/>
    <property type="match status" value="1"/>
</dbReference>
<dbReference type="PANTHER" id="PTHR31490:SF90">
    <property type="entry name" value="ENDO-1,4-BETA-XYLANASE A"/>
    <property type="match status" value="1"/>
</dbReference>
<dbReference type="PANTHER" id="PTHR31490">
    <property type="entry name" value="GLYCOSYL HYDROLASE"/>
    <property type="match status" value="1"/>
</dbReference>
<reference evidence="9" key="2">
    <citation type="submission" date="2012-07" db="EMBL/GenBank/DDBJ databases">
        <authorList>
            <person name="Weerachavengkul C."/>
            <person name="Champreda V."/>
            <person name="Pootanakit K."/>
        </authorList>
    </citation>
    <scope>NUCLEOTIDE SEQUENCE</scope>
</reference>
<dbReference type="SUPFAM" id="SSF51445">
    <property type="entry name" value="(Trans)glycosidases"/>
    <property type="match status" value="1"/>
</dbReference>
<dbReference type="SMART" id="SM00633">
    <property type="entry name" value="Glyco_10"/>
    <property type="match status" value="1"/>
</dbReference>
<dbReference type="Pfam" id="PF00331">
    <property type="entry name" value="Glyco_hydro_10"/>
    <property type="match status" value="1"/>
</dbReference>
<dbReference type="InterPro" id="IPR031158">
    <property type="entry name" value="GH10_AS"/>
</dbReference>
<dbReference type="InterPro" id="IPR044846">
    <property type="entry name" value="GH10"/>
</dbReference>
<dbReference type="AlphaFoldDB" id="K0H4D9"/>